<gene>
    <name evidence="3" type="ORF">EI427_20890</name>
</gene>
<dbReference type="CDD" id="cd14251">
    <property type="entry name" value="PL-6"/>
    <property type="match status" value="1"/>
</dbReference>
<dbReference type="PANTHER" id="PTHR45713">
    <property type="entry name" value="FTP DOMAIN-CONTAINING PROTEIN"/>
    <property type="match status" value="1"/>
</dbReference>
<dbReference type="Pfam" id="PF14592">
    <property type="entry name" value="Chondroitinas_B"/>
    <property type="match status" value="1"/>
</dbReference>
<dbReference type="InterPro" id="IPR000421">
    <property type="entry name" value="FA58C"/>
</dbReference>
<organism evidence="3 4">
    <name type="scientific">Flammeovirga pectinis</name>
    <dbReference type="NCBI Taxonomy" id="2494373"/>
    <lineage>
        <taxon>Bacteria</taxon>
        <taxon>Pseudomonadati</taxon>
        <taxon>Bacteroidota</taxon>
        <taxon>Cytophagia</taxon>
        <taxon>Cytophagales</taxon>
        <taxon>Flammeovirgaceae</taxon>
        <taxon>Flammeovirga</taxon>
    </lineage>
</organism>
<dbReference type="SMART" id="SM00710">
    <property type="entry name" value="PbH1"/>
    <property type="match status" value="7"/>
</dbReference>
<dbReference type="CDD" id="cd14948">
    <property type="entry name" value="BACON"/>
    <property type="match status" value="1"/>
</dbReference>
<accession>A0A3S9P959</accession>
<evidence type="ECO:0000313" key="3">
    <source>
        <dbReference type="EMBL" id="AZQ64683.1"/>
    </source>
</evidence>
<dbReference type="EMBL" id="CP034563">
    <property type="protein sequence ID" value="AZQ64683.1"/>
    <property type="molecule type" value="Genomic_DNA"/>
</dbReference>
<feature type="chain" id="PRO_5019254246" evidence="1">
    <location>
        <begin position="28"/>
        <end position="1376"/>
    </location>
</feature>
<dbReference type="PANTHER" id="PTHR45713:SF6">
    <property type="entry name" value="F5_8 TYPE C DOMAIN-CONTAINING PROTEIN"/>
    <property type="match status" value="1"/>
</dbReference>
<dbReference type="SUPFAM" id="SSF51126">
    <property type="entry name" value="Pectin lyase-like"/>
    <property type="match status" value="1"/>
</dbReference>
<dbReference type="OrthoDB" id="6475864at2"/>
<reference evidence="3 4" key="1">
    <citation type="submission" date="2018-12" db="EMBL/GenBank/DDBJ databases">
        <title>Flammeovirga pectinis sp. nov., isolated from the gut of the Korean scallop, Patinopecten yessoensis.</title>
        <authorList>
            <person name="Bae J.-W."/>
            <person name="Jeong Y.-S."/>
            <person name="Kang W."/>
        </authorList>
    </citation>
    <scope>NUCLEOTIDE SEQUENCE [LARGE SCALE GENOMIC DNA]</scope>
    <source>
        <strain evidence="3 4">L12M1</strain>
    </source>
</reference>
<dbReference type="Gene3D" id="2.160.20.10">
    <property type="entry name" value="Single-stranded right-handed beta-helix, Pectin lyase-like"/>
    <property type="match status" value="1"/>
</dbReference>
<proteinExistence type="predicted"/>
<dbReference type="InterPro" id="IPR024361">
    <property type="entry name" value="BACON"/>
</dbReference>
<feature type="domain" description="F5/8 type C" evidence="2">
    <location>
        <begin position="910"/>
        <end position="1053"/>
    </location>
</feature>
<evidence type="ECO:0000259" key="2">
    <source>
        <dbReference type="PROSITE" id="PS50022"/>
    </source>
</evidence>
<dbReference type="Gene3D" id="2.60.120.260">
    <property type="entry name" value="Galactose-binding domain-like"/>
    <property type="match status" value="3"/>
</dbReference>
<protein>
    <submittedName>
        <fullName evidence="3">T9SS type A sorting domain-containing protein</fullName>
    </submittedName>
</protein>
<dbReference type="InterPro" id="IPR003343">
    <property type="entry name" value="Big_2"/>
</dbReference>
<evidence type="ECO:0000313" key="4">
    <source>
        <dbReference type="Proteomes" id="UP000267268"/>
    </source>
</evidence>
<keyword evidence="1" id="KW-0732">Signal</keyword>
<dbReference type="PROSITE" id="PS50022">
    <property type="entry name" value="FA58C_3"/>
    <property type="match status" value="3"/>
</dbReference>
<dbReference type="InterPro" id="IPR006626">
    <property type="entry name" value="PbH1"/>
</dbReference>
<dbReference type="SUPFAM" id="SSF49785">
    <property type="entry name" value="Galactose-binding domain-like"/>
    <property type="match status" value="3"/>
</dbReference>
<dbReference type="Gene3D" id="2.60.40.10">
    <property type="entry name" value="Immunoglobulins"/>
    <property type="match status" value="1"/>
</dbReference>
<feature type="domain" description="F5/8 type C" evidence="2">
    <location>
        <begin position="1144"/>
        <end position="1286"/>
    </location>
</feature>
<dbReference type="InterPro" id="IPR051941">
    <property type="entry name" value="BG_Antigen-Binding_Lectin"/>
</dbReference>
<keyword evidence="4" id="KW-1185">Reference proteome</keyword>
<feature type="domain" description="F5/8 type C" evidence="2">
    <location>
        <begin position="676"/>
        <end position="822"/>
    </location>
</feature>
<dbReference type="Proteomes" id="UP000267268">
    <property type="component" value="Chromosome 2"/>
</dbReference>
<dbReference type="InterPro" id="IPR013783">
    <property type="entry name" value="Ig-like_fold"/>
</dbReference>
<dbReference type="SMART" id="SM00635">
    <property type="entry name" value="BID_2"/>
    <property type="match status" value="3"/>
</dbReference>
<dbReference type="Pfam" id="PF18962">
    <property type="entry name" value="Por_Secre_tail"/>
    <property type="match status" value="1"/>
</dbReference>
<dbReference type="InterPro" id="IPR008964">
    <property type="entry name" value="Invasin/intimin_cell_adhesion"/>
</dbReference>
<dbReference type="Gene3D" id="2.60.40.1080">
    <property type="match status" value="3"/>
</dbReference>
<dbReference type="Pfam" id="PF13004">
    <property type="entry name" value="BACON"/>
    <property type="match status" value="1"/>
</dbReference>
<dbReference type="InterPro" id="IPR026444">
    <property type="entry name" value="Secre_tail"/>
</dbReference>
<feature type="signal peptide" evidence="1">
    <location>
        <begin position="1"/>
        <end position="27"/>
    </location>
</feature>
<dbReference type="InterPro" id="IPR012334">
    <property type="entry name" value="Pectin_lyas_fold"/>
</dbReference>
<dbReference type="InterPro" id="IPR011050">
    <property type="entry name" value="Pectin_lyase_fold/virulence"/>
</dbReference>
<name>A0A3S9P959_9BACT</name>
<dbReference type="InterPro" id="IPR008979">
    <property type="entry name" value="Galactose-bd-like_sf"/>
</dbReference>
<dbReference type="NCBIfam" id="TIGR04183">
    <property type="entry name" value="Por_Secre_tail"/>
    <property type="match status" value="1"/>
</dbReference>
<dbReference type="SUPFAM" id="SSF49373">
    <property type="entry name" value="Invasin/intimin cell-adhesion fragments"/>
    <property type="match status" value="3"/>
</dbReference>
<sequence length="1376" mass="145106">MINKIKLRKCFIFFSIGILLPCLNAFSETFRVSSDEEFNDLVLQAGDVVIWTDGTYADQNLQFSGSIGTASNPILVKAETPGGVVFTGTSKVNFYGSYLILDGFYWKGGEGVSDHIEFRRNGSNTDFGTHCTIRNCAFDDLYTEAPNKSRWIVLHGENNVVENCSFINKKSAGACILVELSYAAGLNPSHVIRNNYFYNITPKDGFTTNSGDCEAIRIGVSSYQSVEANVLVEGNYFLEADGENEIITNKSAKNTFLHNTFRKCRGSLVLRHGAGAYIEGNFFLGEGKASSGGIRVSDSDHVIINNYMQGLSNSGDKWNNGITLVGGGESSGGSGNGYQNVDNIVIAHNTIYASDDPIFFNNRSSYDPVGVIAYNLIYSENGDIISGDIEGTGSGMQYEGNIFGGSAIGLANNGITSANVDFSADGTIFKPVSNSIFVDAAGSVYKDLVNIDIDGLTRPNNGLDVGAHEVDGGSGTKRYQPITNNQVGSEVGACFLDANGTLLASCGSVNDYIIVSNISSFSSEGETISASLTSNVAWTIEEDVNWISITPQSGAGNSTIEITANENSSTEERTGSIVVKGEGVDNQTIVLTQNGYVAPVSVTGVSVTPASSLLVLGGILQLNASILPTDASNTAVSFSSTNTQVITVNATGEVMATGEGVATITVTSDDGNFTDTAEIEVVAPSSDDNLALNKAISSTGTVDGTNVASNLIDGDVASRWSVNGYPQSATIDLGSDFTIDRTELICYSDRDYQFTVEVANEEGGPYVQVVDKTDNTVPGAVDAPIIATFQSVSARYVRLTVTGAATYSGSWISINELRIFGEEDEVDVISVTGVSLTPQVSSLIEGDELQLTAEVLPLNADNTSITFNSSNSSIATVNSSGKVIALNAGSVTISVITEDGNFSASSEIEVTAPTTDNNENLALNKAISSSSTADGTNVAANLVDGDVASRWSVANFPQSATIDLGGDFAIESTALVCYNDRDYQFTIEVATEENGPYVEVVDQTDNTLSGAVDAPIVNTFQSVTARFVKITVTGAATYTGTWVSLTELSVFGEAQDTENPSIAVTGVTLTTQNSTLEVENEVQLTAEVLPLNADNKAITYSTSNSSVATVSSSGNVTAVGSGTATISVTTVDGNYTDTIDIEVTSPVSEEVFNVALNKAIVGTGTADGDNSPLNLVDGDDISRWSVSGFPQSATIDLGGNFDIESTALVCHKDRDYQFTIEVANQENGPYIEVVDQTENTLAGTVDAPIENYFEPITARFVKITVTGAATYTGTWVSLGELNVFGAAASSSSARVASVSQDLEDVSLIQNVYPNPSVGNVNIDFTSKVEYKIYNMTGQVVRSGDASELKVNLAKGAYVLVATDENGNRDLAKLICR</sequence>
<dbReference type="Pfam" id="PF00754">
    <property type="entry name" value="F5_F8_type_C"/>
    <property type="match status" value="3"/>
</dbReference>
<dbReference type="KEGG" id="fll:EI427_20890"/>
<dbReference type="Pfam" id="PF02368">
    <property type="entry name" value="Big_2"/>
    <property type="match status" value="3"/>
</dbReference>
<evidence type="ECO:0000256" key="1">
    <source>
        <dbReference type="SAM" id="SignalP"/>
    </source>
</evidence>
<dbReference type="InterPro" id="IPR039513">
    <property type="entry name" value="PL-6"/>
</dbReference>